<proteinExistence type="predicted"/>
<dbReference type="AlphaFoldDB" id="A0A9D1HI24"/>
<dbReference type="PROSITE" id="PS51372">
    <property type="entry name" value="PRD_2"/>
    <property type="match status" value="1"/>
</dbReference>
<name>A0A9D1HI24_9FIRM</name>
<gene>
    <name evidence="7" type="ORF">IAB63_10450</name>
</gene>
<keyword evidence="1" id="KW-0677">Repeat</keyword>
<dbReference type="InterPro" id="IPR036390">
    <property type="entry name" value="WH_DNA-bd_sf"/>
</dbReference>
<dbReference type="Gene3D" id="1.10.1790.10">
    <property type="entry name" value="PRD domain"/>
    <property type="match status" value="1"/>
</dbReference>
<sequence>MDKKRLQQLYTCISQSDEWLSGRELAARLHLSARTIRNYVREINREKPYILSSQHGYRLNKSLAADNYRIQVSSVKPEPILPTERVYYIIRHCLVLRELSLDHLMTELCISDRTLNMDLNNVRQILSGFQLKLKIRKDSVRITGPVYEQRRLARHCIFETTGLEFPSKEFICGAFPEYDCQQIETILFQTLEASGLSVNGYERYDLLLYVVIWLREIHLGNAMTREECPVECIRNYHEYEIAGELSRRLCRLIGQSCNLWEQEYLAALLISKTSTIHLEKCRLLPNYPLIEHTVKDFIHMAGMALKMDLYDTFFIKKMTCYFQRLLVRQQMKFYSQNVFFNALKNRYPILQDVCAWSLLHFSKQFHISIDPSEVGFLAMILCEYVRERGYSFDMAVPCTLVCPTFSHFPGQLIYTLTEGLGKAIHIDQVIETLDLEKIDTDDRLILSVVPVHGGPFILPIVPYPRSEDFRHIYDEIHKIKMRMYSRQLCSFFSSMLPPENFYVNVSFSSGKELIHKCCEHLTARGYVSEGFDEDLLARENMDPSVFYDTLAIPHHCSEKVHREFALVVLNKEAMYWKDGYVDMAVILATRDQETTRLQKIYDLAVKVLSSRKNMDILLKAGDHASFLGQLEQISGQIL</sequence>
<dbReference type="PANTHER" id="PTHR30185">
    <property type="entry name" value="CRYPTIC BETA-GLUCOSIDE BGL OPERON ANTITERMINATOR"/>
    <property type="match status" value="1"/>
</dbReference>
<dbReference type="Pfam" id="PF05043">
    <property type="entry name" value="Mga"/>
    <property type="match status" value="1"/>
</dbReference>
<feature type="domain" description="PRD" evidence="6">
    <location>
        <begin position="285"/>
        <end position="391"/>
    </location>
</feature>
<dbReference type="InterPro" id="IPR036634">
    <property type="entry name" value="PRD_sf"/>
</dbReference>
<dbReference type="InterPro" id="IPR007737">
    <property type="entry name" value="Mga_HTH"/>
</dbReference>
<organism evidence="7 8">
    <name type="scientific">Candidatus Onthocola gallistercoris</name>
    <dbReference type="NCBI Taxonomy" id="2840876"/>
    <lineage>
        <taxon>Bacteria</taxon>
        <taxon>Bacillati</taxon>
        <taxon>Bacillota</taxon>
        <taxon>Bacilli</taxon>
        <taxon>Candidatus Onthocola</taxon>
    </lineage>
</organism>
<evidence type="ECO:0000256" key="3">
    <source>
        <dbReference type="ARBA" id="ARBA00023159"/>
    </source>
</evidence>
<dbReference type="Gene3D" id="3.40.930.10">
    <property type="entry name" value="Mannitol-specific EII, Chain A"/>
    <property type="match status" value="1"/>
</dbReference>
<evidence type="ECO:0000313" key="8">
    <source>
        <dbReference type="Proteomes" id="UP000824164"/>
    </source>
</evidence>
<evidence type="ECO:0000256" key="1">
    <source>
        <dbReference type="ARBA" id="ARBA00022737"/>
    </source>
</evidence>
<dbReference type="InterPro" id="IPR013196">
    <property type="entry name" value="HTH_11"/>
</dbReference>
<dbReference type="Gene3D" id="1.10.10.10">
    <property type="entry name" value="Winged helix-like DNA-binding domain superfamily/Winged helix DNA-binding domain"/>
    <property type="match status" value="1"/>
</dbReference>
<evidence type="ECO:0000313" key="7">
    <source>
        <dbReference type="EMBL" id="HIU03659.1"/>
    </source>
</evidence>
<evidence type="ECO:0000256" key="4">
    <source>
        <dbReference type="ARBA" id="ARBA00023163"/>
    </source>
</evidence>
<accession>A0A9D1HI24</accession>
<dbReference type="InterPro" id="IPR002178">
    <property type="entry name" value="PTS_EIIA_type-2_dom"/>
</dbReference>
<dbReference type="GO" id="GO:0006355">
    <property type="term" value="P:regulation of DNA-templated transcription"/>
    <property type="evidence" value="ECO:0007669"/>
    <property type="project" value="InterPro"/>
</dbReference>
<dbReference type="Pfam" id="PF08279">
    <property type="entry name" value="HTH_11"/>
    <property type="match status" value="1"/>
</dbReference>
<dbReference type="Proteomes" id="UP000824164">
    <property type="component" value="Unassembled WGS sequence"/>
</dbReference>
<keyword evidence="3" id="KW-0010">Activator</keyword>
<dbReference type="InterPro" id="IPR011608">
    <property type="entry name" value="PRD"/>
</dbReference>
<dbReference type="InterPro" id="IPR050661">
    <property type="entry name" value="BglG_antiterminators"/>
</dbReference>
<protein>
    <submittedName>
        <fullName evidence="7">PTS sugar transporter subunit IIA</fullName>
    </submittedName>
</protein>
<evidence type="ECO:0000259" key="6">
    <source>
        <dbReference type="PROSITE" id="PS51372"/>
    </source>
</evidence>
<keyword evidence="7" id="KW-0813">Transport</keyword>
<dbReference type="EMBL" id="DVLT01000067">
    <property type="protein sequence ID" value="HIU03659.1"/>
    <property type="molecule type" value="Genomic_DNA"/>
</dbReference>
<evidence type="ECO:0000259" key="5">
    <source>
        <dbReference type="PROSITE" id="PS51094"/>
    </source>
</evidence>
<dbReference type="InterPro" id="IPR036388">
    <property type="entry name" value="WH-like_DNA-bd_sf"/>
</dbReference>
<dbReference type="SUPFAM" id="SSF46785">
    <property type="entry name" value="Winged helix' DNA-binding domain"/>
    <property type="match status" value="1"/>
</dbReference>
<dbReference type="InterPro" id="IPR016152">
    <property type="entry name" value="PTrfase/Anion_transptr"/>
</dbReference>
<evidence type="ECO:0000256" key="2">
    <source>
        <dbReference type="ARBA" id="ARBA00023015"/>
    </source>
</evidence>
<feature type="domain" description="PTS EIIA type-2" evidence="5">
    <location>
        <begin position="494"/>
        <end position="633"/>
    </location>
</feature>
<dbReference type="SUPFAM" id="SSF63520">
    <property type="entry name" value="PTS-regulatory domain, PRD"/>
    <property type="match status" value="1"/>
</dbReference>
<dbReference type="SUPFAM" id="SSF55804">
    <property type="entry name" value="Phoshotransferase/anion transport protein"/>
    <property type="match status" value="1"/>
</dbReference>
<dbReference type="PROSITE" id="PS51094">
    <property type="entry name" value="PTS_EIIA_TYPE_2"/>
    <property type="match status" value="1"/>
</dbReference>
<keyword evidence="7" id="KW-0762">Sugar transport</keyword>
<dbReference type="Pfam" id="PF00874">
    <property type="entry name" value="PRD"/>
    <property type="match status" value="1"/>
</dbReference>
<dbReference type="PANTHER" id="PTHR30185:SF13">
    <property type="entry name" value="LICABCH OPERON REGULATOR-RELATED"/>
    <property type="match status" value="1"/>
</dbReference>
<dbReference type="Pfam" id="PF00359">
    <property type="entry name" value="PTS_EIIA_2"/>
    <property type="match status" value="1"/>
</dbReference>
<reference evidence="7" key="1">
    <citation type="submission" date="2020-10" db="EMBL/GenBank/DDBJ databases">
        <authorList>
            <person name="Gilroy R."/>
        </authorList>
    </citation>
    <scope>NUCLEOTIDE SEQUENCE</scope>
    <source>
        <strain evidence="7">CHK187-14744</strain>
    </source>
</reference>
<reference evidence="7" key="2">
    <citation type="journal article" date="2021" name="PeerJ">
        <title>Extensive microbial diversity within the chicken gut microbiome revealed by metagenomics and culture.</title>
        <authorList>
            <person name="Gilroy R."/>
            <person name="Ravi A."/>
            <person name="Getino M."/>
            <person name="Pursley I."/>
            <person name="Horton D.L."/>
            <person name="Alikhan N.F."/>
            <person name="Baker D."/>
            <person name="Gharbi K."/>
            <person name="Hall N."/>
            <person name="Watson M."/>
            <person name="Adriaenssens E.M."/>
            <person name="Foster-Nyarko E."/>
            <person name="Jarju S."/>
            <person name="Secka A."/>
            <person name="Antonio M."/>
            <person name="Oren A."/>
            <person name="Chaudhuri R.R."/>
            <person name="La Ragione R."/>
            <person name="Hildebrand F."/>
            <person name="Pallen M.J."/>
        </authorList>
    </citation>
    <scope>NUCLEOTIDE SEQUENCE</scope>
    <source>
        <strain evidence="7">CHK187-14744</strain>
    </source>
</reference>
<keyword evidence="4" id="KW-0804">Transcription</keyword>
<comment type="caution">
    <text evidence="7">The sequence shown here is derived from an EMBL/GenBank/DDBJ whole genome shotgun (WGS) entry which is preliminary data.</text>
</comment>
<keyword evidence="2" id="KW-0805">Transcription regulation</keyword>